<organism evidence="2 3">
    <name type="scientific">Cyprinus carpio carpio</name>
    <dbReference type="NCBI Taxonomy" id="630221"/>
    <lineage>
        <taxon>Eukaryota</taxon>
        <taxon>Metazoa</taxon>
        <taxon>Chordata</taxon>
        <taxon>Craniata</taxon>
        <taxon>Vertebrata</taxon>
        <taxon>Euteleostomi</taxon>
        <taxon>Actinopterygii</taxon>
        <taxon>Neopterygii</taxon>
        <taxon>Teleostei</taxon>
        <taxon>Ostariophysi</taxon>
        <taxon>Cypriniformes</taxon>
        <taxon>Cyprinidae</taxon>
        <taxon>Cyprininae</taxon>
        <taxon>Cyprinus</taxon>
    </lineage>
</organism>
<reference evidence="2" key="2">
    <citation type="submission" date="2025-09" db="UniProtKB">
        <authorList>
            <consortium name="Ensembl"/>
        </authorList>
    </citation>
    <scope>IDENTIFICATION</scope>
</reference>
<feature type="region of interest" description="Disordered" evidence="1">
    <location>
        <begin position="316"/>
        <end position="377"/>
    </location>
</feature>
<evidence type="ECO:0000256" key="1">
    <source>
        <dbReference type="SAM" id="MobiDB-lite"/>
    </source>
</evidence>
<feature type="compositionally biased region" description="Polar residues" evidence="1">
    <location>
        <begin position="344"/>
        <end position="357"/>
    </location>
</feature>
<dbReference type="Proteomes" id="UP001108240">
    <property type="component" value="Unplaced"/>
</dbReference>
<protein>
    <submittedName>
        <fullName evidence="2">Family with sequence similarity 169 member B</fullName>
    </submittedName>
</protein>
<dbReference type="CDD" id="cd04301">
    <property type="entry name" value="NAT_SF"/>
    <property type="match status" value="1"/>
</dbReference>
<dbReference type="GeneTree" id="ENSGT00510000048902"/>
<dbReference type="PANTHER" id="PTHR22442">
    <property type="match status" value="1"/>
</dbReference>
<keyword evidence="3" id="KW-1185">Reference proteome</keyword>
<dbReference type="Ensembl" id="ENSCCRT00000142871.1">
    <property type="protein sequence ID" value="ENSCCRP00000170793.1"/>
    <property type="gene ID" value="ENSCCRG00000076095.1"/>
</dbReference>
<accession>A0A9J8CMU7</accession>
<dbReference type="AlphaFoldDB" id="A0A9J8CMU7"/>
<dbReference type="PANTHER" id="PTHR22442:SF4">
    <property type="entry name" value="PROTEIN FAM169BP"/>
    <property type="match status" value="1"/>
</dbReference>
<evidence type="ECO:0000313" key="2">
    <source>
        <dbReference type="Ensembl" id="ENSCCRP00000170793.1"/>
    </source>
</evidence>
<dbReference type="InterPro" id="IPR029625">
    <property type="entry name" value="FAM169"/>
</dbReference>
<sequence length="377" mass="42491">MESNSKLENSFKVKPYPVDLPVRHYGELSTGYDEYLSSVKSGGALPITLPHGEKVRTNTHAFNSEFSYIVSKISLPTYPASMTTKNAVWQVEVTCENIGRLAFLRDGDLSHFILALHTPEDETQVVAVYLQGKWWPVGDVLKTSNKSRCGLVLVESVMERVVLFLLSQVIFGILERPLGEDLYFSVYSMWEHGKILWQNGEAVGFYTIKKKGSLCDSCTGQSYQLPVLDSVFVRSHWRRTGLALQMLEDFCSSQPSEAILGISFPMSPGMYGVCKKFLEIHEEERDRLYEVEAPGGWAQRRNVWLNIQLRDFPKHCGNSEQSPQCPYSHERSEANLEEEGILQQCESSVSLKDTSSSGKKRPADQTNTGTNLKKART</sequence>
<proteinExistence type="predicted"/>
<name>A0A9J8CMU7_CYPCA</name>
<reference evidence="2" key="1">
    <citation type="submission" date="2025-08" db="UniProtKB">
        <authorList>
            <consortium name="Ensembl"/>
        </authorList>
    </citation>
    <scope>IDENTIFICATION</scope>
</reference>
<evidence type="ECO:0000313" key="3">
    <source>
        <dbReference type="Proteomes" id="UP001108240"/>
    </source>
</evidence>